<evidence type="ECO:0000256" key="11">
    <source>
        <dbReference type="ARBA" id="ARBA00024209"/>
    </source>
</evidence>
<dbReference type="PANTHER" id="PTHR45768">
    <property type="entry name" value="E3 UBIQUITIN-PROTEIN LIGASE RNF13-LIKE"/>
    <property type="match status" value="1"/>
</dbReference>
<dbReference type="Pfam" id="PF13639">
    <property type="entry name" value="zf-RING_2"/>
    <property type="match status" value="1"/>
</dbReference>
<dbReference type="InterPro" id="IPR013083">
    <property type="entry name" value="Znf_RING/FYVE/PHD"/>
</dbReference>
<name>A0ABD1PP99_9LAMI</name>
<keyword evidence="8" id="KW-0862">Zinc</keyword>
<dbReference type="EMBL" id="JBFOLK010000013">
    <property type="protein sequence ID" value="KAL2465741.1"/>
    <property type="molecule type" value="Genomic_DNA"/>
</dbReference>
<reference evidence="15" key="2">
    <citation type="submission" date="2024-07" db="EMBL/GenBank/DDBJ databases">
        <title>Two chromosome-level genome assemblies of Korean endemic species Abeliophyllum distichum and Forsythia ovata (Oleaceae).</title>
        <authorList>
            <person name="Jang H."/>
        </authorList>
    </citation>
    <scope>NUCLEOTIDE SEQUENCE [LARGE SCALE GENOMIC DNA]</scope>
</reference>
<evidence type="ECO:0000256" key="1">
    <source>
        <dbReference type="ARBA" id="ARBA00004167"/>
    </source>
</evidence>
<dbReference type="GO" id="GO:0016740">
    <property type="term" value="F:transferase activity"/>
    <property type="evidence" value="ECO:0007669"/>
    <property type="project" value="UniProtKB-KW"/>
</dbReference>
<keyword evidence="3" id="KW-0808">Transferase</keyword>
<evidence type="ECO:0000256" key="5">
    <source>
        <dbReference type="ARBA" id="ARBA00022723"/>
    </source>
</evidence>
<reference evidence="14" key="1">
    <citation type="submission" date="2024-07" db="EMBL/GenBank/DDBJ databases">
        <title>Two chromosome-level genome assemblies of Korean endemic species Abeliophyllum distichum and Forsythia ovata (Oleaceae).</title>
        <authorList>
            <person name="Mun J.H."/>
        </authorList>
    </citation>
    <scope>NUCLEOTIDE SEQUENCE</scope>
    <source>
        <strain evidence="14">KNKB198505000391</strain>
        <tissue evidence="14">Leaf</tissue>
    </source>
</reference>
<keyword evidence="5" id="KW-0479">Metal-binding</keyword>
<accession>A0ABD1PP99</accession>
<evidence type="ECO:0000256" key="7">
    <source>
        <dbReference type="ARBA" id="ARBA00022786"/>
    </source>
</evidence>
<feature type="domain" description="RING-type" evidence="12">
    <location>
        <begin position="56"/>
        <end position="99"/>
    </location>
</feature>
<dbReference type="EMBL" id="JBFOLK010000013">
    <property type="protein sequence ID" value="KAL2465737.1"/>
    <property type="molecule type" value="Genomic_DNA"/>
</dbReference>
<gene>
    <name evidence="13" type="ORF">Adt_41588</name>
    <name evidence="14" type="ORF">Adt_41592</name>
</gene>
<evidence type="ECO:0000313" key="15">
    <source>
        <dbReference type="Proteomes" id="UP001604336"/>
    </source>
</evidence>
<dbReference type="AlphaFoldDB" id="A0ABD1PP99"/>
<keyword evidence="6" id="KW-0863">Zinc-finger</keyword>
<keyword evidence="15" id="KW-1185">Reference proteome</keyword>
<comment type="caution">
    <text evidence="14">The sequence shown here is derived from an EMBL/GenBank/DDBJ whole genome shotgun (WGS) entry which is preliminary data.</text>
</comment>
<keyword evidence="10" id="KW-0472">Membrane</keyword>
<dbReference type="SUPFAM" id="SSF57850">
    <property type="entry name" value="RING/U-box"/>
    <property type="match status" value="1"/>
</dbReference>
<keyword evidence="7" id="KW-0833">Ubl conjugation pathway</keyword>
<evidence type="ECO:0000256" key="6">
    <source>
        <dbReference type="ARBA" id="ARBA00022771"/>
    </source>
</evidence>
<comment type="pathway">
    <text evidence="2">Protein modification; protein ubiquitination.</text>
</comment>
<evidence type="ECO:0000256" key="4">
    <source>
        <dbReference type="ARBA" id="ARBA00022692"/>
    </source>
</evidence>
<keyword evidence="9" id="KW-1133">Transmembrane helix</keyword>
<keyword evidence="4" id="KW-0812">Transmembrane</keyword>
<evidence type="ECO:0000256" key="3">
    <source>
        <dbReference type="ARBA" id="ARBA00022679"/>
    </source>
</evidence>
<comment type="similarity">
    <text evidence="11">Belongs to the RING-type zinc finger family. ATL subfamily.</text>
</comment>
<sequence length="103" mass="12166">MAVMHVVLVYYLRSKGFVIYQFCRLLQDLYPDIRRFFYPGTTTSIYAASEFPEAEDCSIFLESFVEGDRCRGLLACKHLFHAEFVDMWLIKKHSCHICRTRVD</sequence>
<comment type="subcellular location">
    <subcellularLocation>
        <location evidence="1">Membrane</location>
        <topology evidence="1">Single-pass membrane protein</topology>
    </subcellularLocation>
</comment>
<dbReference type="Gene3D" id="3.30.40.10">
    <property type="entry name" value="Zinc/RING finger domain, C3HC4 (zinc finger)"/>
    <property type="match status" value="1"/>
</dbReference>
<evidence type="ECO:0000256" key="8">
    <source>
        <dbReference type="ARBA" id="ARBA00022833"/>
    </source>
</evidence>
<dbReference type="PANTHER" id="PTHR45768:SF61">
    <property type="entry name" value="RING-H2 FINGER PROTEIN ATL18"/>
    <property type="match status" value="1"/>
</dbReference>
<dbReference type="GO" id="GO:0008270">
    <property type="term" value="F:zinc ion binding"/>
    <property type="evidence" value="ECO:0007669"/>
    <property type="project" value="UniProtKB-KW"/>
</dbReference>
<evidence type="ECO:0000259" key="12">
    <source>
        <dbReference type="Pfam" id="PF13639"/>
    </source>
</evidence>
<protein>
    <submittedName>
        <fullName evidence="14">RING-H2 finger protein ATL14</fullName>
    </submittedName>
</protein>
<evidence type="ECO:0000256" key="10">
    <source>
        <dbReference type="ARBA" id="ARBA00023136"/>
    </source>
</evidence>
<evidence type="ECO:0000313" key="14">
    <source>
        <dbReference type="EMBL" id="KAL2465741.1"/>
    </source>
</evidence>
<dbReference type="Proteomes" id="UP001604336">
    <property type="component" value="Unassembled WGS sequence"/>
</dbReference>
<evidence type="ECO:0000256" key="9">
    <source>
        <dbReference type="ARBA" id="ARBA00022989"/>
    </source>
</evidence>
<organism evidence="14 15">
    <name type="scientific">Abeliophyllum distichum</name>
    <dbReference type="NCBI Taxonomy" id="126358"/>
    <lineage>
        <taxon>Eukaryota</taxon>
        <taxon>Viridiplantae</taxon>
        <taxon>Streptophyta</taxon>
        <taxon>Embryophyta</taxon>
        <taxon>Tracheophyta</taxon>
        <taxon>Spermatophyta</taxon>
        <taxon>Magnoliopsida</taxon>
        <taxon>eudicotyledons</taxon>
        <taxon>Gunneridae</taxon>
        <taxon>Pentapetalae</taxon>
        <taxon>asterids</taxon>
        <taxon>lamiids</taxon>
        <taxon>Lamiales</taxon>
        <taxon>Oleaceae</taxon>
        <taxon>Forsythieae</taxon>
        <taxon>Abeliophyllum</taxon>
    </lineage>
</organism>
<evidence type="ECO:0000256" key="2">
    <source>
        <dbReference type="ARBA" id="ARBA00004906"/>
    </source>
</evidence>
<proteinExistence type="inferred from homology"/>
<dbReference type="InterPro" id="IPR001841">
    <property type="entry name" value="Znf_RING"/>
</dbReference>
<dbReference type="GO" id="GO:0016020">
    <property type="term" value="C:membrane"/>
    <property type="evidence" value="ECO:0007669"/>
    <property type="project" value="UniProtKB-SubCell"/>
</dbReference>
<evidence type="ECO:0000313" key="13">
    <source>
        <dbReference type="EMBL" id="KAL2465737.1"/>
    </source>
</evidence>